<dbReference type="SUPFAM" id="SSF52743">
    <property type="entry name" value="Subtilisin-like"/>
    <property type="match status" value="1"/>
</dbReference>
<dbReference type="Gene3D" id="2.150.10.10">
    <property type="entry name" value="Serralysin-like metalloprotease, C-terminal"/>
    <property type="match status" value="1"/>
</dbReference>
<evidence type="ECO:0000313" key="15">
    <source>
        <dbReference type="Proteomes" id="UP000199473"/>
    </source>
</evidence>
<dbReference type="InterPro" id="IPR036852">
    <property type="entry name" value="Peptidase_S8/S53_dom_sf"/>
</dbReference>
<dbReference type="Pfam" id="PF00353">
    <property type="entry name" value="HemolysinCabind"/>
    <property type="match status" value="1"/>
</dbReference>
<sequence length="716" mass="73920">MLPPQRSSVAFRPPSAVLEPDAVAGRSQAAGTISGVRAAGVWPATAWPSPSASLVPGGPLYAQQWHLTAEGAGIDVVRVWADYSGRAVRVVIIDEGVQYAHRDLVASYRTAIDRDFAGRDMDAAPVGAREAHGTAVAGIIGARADNDIGGAGVAPGVDLAAYRVSFGARSSTNEILSALTASRAFDVVNNSWEFPSFFSDSFAGPTFRAHGQAIQDAVRLGRGGLGSNFVFAAGNGGARGDDVNFHDFQNSPYVITVAATDEAGVIAPFSTPGAAVLVSAPGVRIVTTDLVGSSGFDRGDYTALSGTSAAAPIVSGVVALMLEANGGLGYRDVQQILAYSANRTAPFEAEARTNGALDWNGGGLTFNRDYGFGLVDAHAAVRLAENWDAVSTYSTMATASAASTSRLIIGDLQTVTGQVTVQPKAMQIDRVEVWLDINHGRIGDLVITLLSPLGTASTLVERPGVSATSTLGSTLTSIKFTMDSVHFWGETVGGTWTLQVQDAARGQTGIVNGWRLDFIGDTAGANDTYVYTDDYAGLGSAAARSLLRDDDGGFDTINLAAITAAVMVDLAPGGEGLVLGQRLAIASDTSIEAAIGGDGADTLMGNAVANRLTGGRGADDLRGGEGADVFAYARLSDGGDLIRDFVAEDRLDVADLLVSVGYRGSRPFADGWLSAVEEGTETRLMLDVDGALSVAVPLTFLRFTGTGLGLGDGIIA</sequence>
<dbReference type="CDD" id="cd04059">
    <property type="entry name" value="Peptidases_S8_Protein_convertases_Kexins_Furin-like"/>
    <property type="match status" value="1"/>
</dbReference>
<dbReference type="Pfam" id="PF08548">
    <property type="entry name" value="Peptidase_M10_C"/>
    <property type="match status" value="1"/>
</dbReference>
<dbReference type="Pfam" id="PF00082">
    <property type="entry name" value="Peptidase_S8"/>
    <property type="match status" value="1"/>
</dbReference>
<dbReference type="SUPFAM" id="SSF49785">
    <property type="entry name" value="Galactose-binding domain-like"/>
    <property type="match status" value="1"/>
</dbReference>
<keyword evidence="4" id="KW-0964">Secreted</keyword>
<evidence type="ECO:0000256" key="11">
    <source>
        <dbReference type="PIRSR" id="PIRSR615500-1"/>
    </source>
</evidence>
<evidence type="ECO:0000256" key="8">
    <source>
        <dbReference type="ARBA" id="ARBA00022801"/>
    </source>
</evidence>
<reference evidence="14 15" key="1">
    <citation type="submission" date="2016-10" db="EMBL/GenBank/DDBJ databases">
        <authorList>
            <person name="de Groot N.N."/>
        </authorList>
    </citation>
    <scope>NUCLEOTIDE SEQUENCE [LARGE SCALE GENOMIC DNA]</scope>
    <source>
        <strain evidence="14 15">DSM 19981</strain>
    </source>
</reference>
<protein>
    <submittedName>
        <fullName evidence="14">Type I secretion C-terminal target domain (VC_A0849 subclass)</fullName>
    </submittedName>
</protein>
<feature type="active site" description="Charge relay system" evidence="11 12">
    <location>
        <position position="308"/>
    </location>
</feature>
<gene>
    <name evidence="14" type="ORF">SAMN02745775_11955</name>
</gene>
<dbReference type="InterPro" id="IPR008979">
    <property type="entry name" value="Galactose-bd-like_sf"/>
</dbReference>
<dbReference type="InterPro" id="IPR013858">
    <property type="entry name" value="Peptidase_M10B_C"/>
</dbReference>
<dbReference type="SUPFAM" id="SSF51120">
    <property type="entry name" value="beta-Roll"/>
    <property type="match status" value="1"/>
</dbReference>
<dbReference type="InterPro" id="IPR001343">
    <property type="entry name" value="Hemolysn_Ca-bd"/>
</dbReference>
<keyword evidence="15" id="KW-1185">Reference proteome</keyword>
<dbReference type="GO" id="GO:0005737">
    <property type="term" value="C:cytoplasm"/>
    <property type="evidence" value="ECO:0007669"/>
    <property type="project" value="UniProtKB-ARBA"/>
</dbReference>
<evidence type="ECO:0000256" key="10">
    <source>
        <dbReference type="ARBA" id="ARBA00022837"/>
    </source>
</evidence>
<feature type="domain" description="P/Homo B" evidence="13">
    <location>
        <begin position="391"/>
        <end position="524"/>
    </location>
</feature>
<evidence type="ECO:0000256" key="4">
    <source>
        <dbReference type="ARBA" id="ARBA00022525"/>
    </source>
</evidence>
<dbReference type="PANTHER" id="PTHR42884:SF14">
    <property type="entry name" value="NEUROENDOCRINE CONVERTASE 1"/>
    <property type="match status" value="1"/>
</dbReference>
<dbReference type="InterPro" id="IPR011049">
    <property type="entry name" value="Serralysin-like_metalloprot_C"/>
</dbReference>
<keyword evidence="9 12" id="KW-0720">Serine protease</keyword>
<keyword evidence="8 12" id="KW-0378">Hydrolase</keyword>
<evidence type="ECO:0000313" key="14">
    <source>
        <dbReference type="EMBL" id="SFL09685.1"/>
    </source>
</evidence>
<dbReference type="GO" id="GO:0004252">
    <property type="term" value="F:serine-type endopeptidase activity"/>
    <property type="evidence" value="ECO:0007669"/>
    <property type="project" value="UniProtKB-UniRule"/>
</dbReference>
<name>A0A1I4EVB5_9PROT</name>
<comment type="similarity">
    <text evidence="3">Belongs to the peptidase S8 family. Furin subfamily.</text>
</comment>
<dbReference type="Proteomes" id="UP000199473">
    <property type="component" value="Unassembled WGS sequence"/>
</dbReference>
<organism evidence="14 15">
    <name type="scientific">Falsiroseomonas stagni DSM 19981</name>
    <dbReference type="NCBI Taxonomy" id="1123062"/>
    <lineage>
        <taxon>Bacteria</taxon>
        <taxon>Pseudomonadati</taxon>
        <taxon>Pseudomonadota</taxon>
        <taxon>Alphaproteobacteria</taxon>
        <taxon>Acetobacterales</taxon>
        <taxon>Roseomonadaceae</taxon>
        <taxon>Falsiroseomonas</taxon>
    </lineage>
</organism>
<dbReference type="PANTHER" id="PTHR42884">
    <property type="entry name" value="PROPROTEIN CONVERTASE SUBTILISIN/KEXIN-RELATED"/>
    <property type="match status" value="1"/>
</dbReference>
<dbReference type="PROSITE" id="PS00137">
    <property type="entry name" value="SUBTILASE_HIS"/>
    <property type="match status" value="1"/>
</dbReference>
<dbReference type="InterPro" id="IPR034182">
    <property type="entry name" value="Kexin/furin"/>
</dbReference>
<dbReference type="Pfam" id="PF01483">
    <property type="entry name" value="P_proprotein"/>
    <property type="match status" value="1"/>
</dbReference>
<keyword evidence="10" id="KW-0106">Calcium</keyword>
<dbReference type="STRING" id="1123062.SAMN02745775_11955"/>
<dbReference type="InterPro" id="IPR023828">
    <property type="entry name" value="Peptidase_S8_Ser-AS"/>
</dbReference>
<dbReference type="Gene3D" id="3.40.50.200">
    <property type="entry name" value="Peptidase S8/S53 domain"/>
    <property type="match status" value="1"/>
</dbReference>
<dbReference type="OrthoDB" id="9816306at2"/>
<dbReference type="GO" id="GO:0016020">
    <property type="term" value="C:membrane"/>
    <property type="evidence" value="ECO:0007669"/>
    <property type="project" value="TreeGrafter"/>
</dbReference>
<dbReference type="InterPro" id="IPR000209">
    <property type="entry name" value="Peptidase_S8/S53_dom"/>
</dbReference>
<dbReference type="PROSITE" id="PS51829">
    <property type="entry name" value="P_HOMO_B"/>
    <property type="match status" value="1"/>
</dbReference>
<feature type="active site" description="Charge relay system" evidence="11 12">
    <location>
        <position position="94"/>
    </location>
</feature>
<evidence type="ECO:0000256" key="12">
    <source>
        <dbReference type="PROSITE-ProRule" id="PRU01240"/>
    </source>
</evidence>
<evidence type="ECO:0000256" key="7">
    <source>
        <dbReference type="ARBA" id="ARBA00022737"/>
    </source>
</evidence>
<feature type="active site" description="Charge relay system" evidence="11 12">
    <location>
        <position position="132"/>
    </location>
</feature>
<dbReference type="GO" id="GO:0012505">
    <property type="term" value="C:endomembrane system"/>
    <property type="evidence" value="ECO:0007669"/>
    <property type="project" value="UniProtKB-ARBA"/>
</dbReference>
<dbReference type="PROSITE" id="PS51892">
    <property type="entry name" value="SUBTILASE"/>
    <property type="match status" value="1"/>
</dbReference>
<dbReference type="PRINTS" id="PR00723">
    <property type="entry name" value="SUBTILISIN"/>
</dbReference>
<dbReference type="EMBL" id="FOSQ01000019">
    <property type="protein sequence ID" value="SFL09685.1"/>
    <property type="molecule type" value="Genomic_DNA"/>
</dbReference>
<evidence type="ECO:0000256" key="9">
    <source>
        <dbReference type="ARBA" id="ARBA00022825"/>
    </source>
</evidence>
<evidence type="ECO:0000256" key="1">
    <source>
        <dbReference type="ARBA" id="ARBA00001913"/>
    </source>
</evidence>
<dbReference type="InterPro" id="IPR015500">
    <property type="entry name" value="Peptidase_S8_subtilisin-rel"/>
</dbReference>
<evidence type="ECO:0000256" key="6">
    <source>
        <dbReference type="ARBA" id="ARBA00022729"/>
    </source>
</evidence>
<dbReference type="AlphaFoldDB" id="A0A1I4EVB5"/>
<dbReference type="Gene3D" id="2.60.120.260">
    <property type="entry name" value="Galactose-binding domain-like"/>
    <property type="match status" value="1"/>
</dbReference>
<keyword evidence="6" id="KW-0732">Signal</keyword>
<dbReference type="GO" id="GO:0016485">
    <property type="term" value="P:protein processing"/>
    <property type="evidence" value="ECO:0007669"/>
    <property type="project" value="TreeGrafter"/>
</dbReference>
<evidence type="ECO:0000256" key="5">
    <source>
        <dbReference type="ARBA" id="ARBA00022670"/>
    </source>
</evidence>
<dbReference type="GO" id="GO:0005615">
    <property type="term" value="C:extracellular space"/>
    <property type="evidence" value="ECO:0007669"/>
    <property type="project" value="InterPro"/>
</dbReference>
<keyword evidence="7" id="KW-0677">Repeat</keyword>
<comment type="subcellular location">
    <subcellularLocation>
        <location evidence="2">Secreted</location>
    </subcellularLocation>
</comment>
<dbReference type="PROSITE" id="PS00138">
    <property type="entry name" value="SUBTILASE_SER"/>
    <property type="match status" value="1"/>
</dbReference>
<dbReference type="GO" id="GO:0005509">
    <property type="term" value="F:calcium ion binding"/>
    <property type="evidence" value="ECO:0007669"/>
    <property type="project" value="InterPro"/>
</dbReference>
<evidence type="ECO:0000256" key="3">
    <source>
        <dbReference type="ARBA" id="ARBA00005325"/>
    </source>
</evidence>
<dbReference type="InterPro" id="IPR022398">
    <property type="entry name" value="Peptidase_S8_His-AS"/>
</dbReference>
<keyword evidence="5 12" id="KW-0645">Protease</keyword>
<comment type="cofactor">
    <cofactor evidence="1">
        <name>Ca(2+)</name>
        <dbReference type="ChEBI" id="CHEBI:29108"/>
    </cofactor>
</comment>
<evidence type="ECO:0000259" key="13">
    <source>
        <dbReference type="PROSITE" id="PS51829"/>
    </source>
</evidence>
<accession>A0A1I4EVB5</accession>
<proteinExistence type="inferred from homology"/>
<dbReference type="InterPro" id="IPR002884">
    <property type="entry name" value="P_dom"/>
</dbReference>
<evidence type="ECO:0000256" key="2">
    <source>
        <dbReference type="ARBA" id="ARBA00004613"/>
    </source>
</evidence>